<keyword evidence="2" id="KW-1185">Reference proteome</keyword>
<evidence type="ECO:0000313" key="1">
    <source>
        <dbReference type="EMBL" id="KAK3865989.1"/>
    </source>
</evidence>
<reference evidence="1" key="1">
    <citation type="submission" date="2023-10" db="EMBL/GenBank/DDBJ databases">
        <title>Genome assemblies of two species of porcelain crab, Petrolisthes cinctipes and Petrolisthes manimaculis (Anomura: Porcellanidae).</title>
        <authorList>
            <person name="Angst P."/>
        </authorList>
    </citation>
    <scope>NUCLEOTIDE SEQUENCE</scope>
    <source>
        <strain evidence="1">PB745_01</strain>
        <tissue evidence="1">Gill</tissue>
    </source>
</reference>
<accession>A0AAE1K7A0</accession>
<dbReference type="AlphaFoldDB" id="A0AAE1K7A0"/>
<gene>
    <name evidence="1" type="ORF">Pcinc_028441</name>
</gene>
<proteinExistence type="predicted"/>
<comment type="caution">
    <text evidence="1">The sequence shown here is derived from an EMBL/GenBank/DDBJ whole genome shotgun (WGS) entry which is preliminary data.</text>
</comment>
<evidence type="ECO:0000313" key="2">
    <source>
        <dbReference type="Proteomes" id="UP001286313"/>
    </source>
</evidence>
<sequence>MKQELDDFLSFASDSPDTLVREDVMIVSSSQVVVVLGGCVGVRDHEGDHIPTPGLMATSSFRLGTSETVLAFSARGEACGDWGGGGNRWCKYKGEQVA</sequence>
<name>A0AAE1K7A0_PETCI</name>
<dbReference type="Proteomes" id="UP001286313">
    <property type="component" value="Unassembled WGS sequence"/>
</dbReference>
<protein>
    <submittedName>
        <fullName evidence="1">Uncharacterized protein</fullName>
    </submittedName>
</protein>
<dbReference type="EMBL" id="JAWQEG010003492">
    <property type="protein sequence ID" value="KAK3865989.1"/>
    <property type="molecule type" value="Genomic_DNA"/>
</dbReference>
<organism evidence="1 2">
    <name type="scientific">Petrolisthes cinctipes</name>
    <name type="common">Flat porcelain crab</name>
    <dbReference type="NCBI Taxonomy" id="88211"/>
    <lineage>
        <taxon>Eukaryota</taxon>
        <taxon>Metazoa</taxon>
        <taxon>Ecdysozoa</taxon>
        <taxon>Arthropoda</taxon>
        <taxon>Crustacea</taxon>
        <taxon>Multicrustacea</taxon>
        <taxon>Malacostraca</taxon>
        <taxon>Eumalacostraca</taxon>
        <taxon>Eucarida</taxon>
        <taxon>Decapoda</taxon>
        <taxon>Pleocyemata</taxon>
        <taxon>Anomura</taxon>
        <taxon>Galatheoidea</taxon>
        <taxon>Porcellanidae</taxon>
        <taxon>Petrolisthes</taxon>
    </lineage>
</organism>